<evidence type="ECO:0000313" key="11">
    <source>
        <dbReference type="Proteomes" id="UP000012040"/>
    </source>
</evidence>
<keyword evidence="11" id="KW-1185">Reference proteome</keyword>
<protein>
    <recommendedName>
        <fullName evidence="9">L,D-TPase catalytic domain-containing protein</fullName>
    </recommendedName>
</protein>
<keyword evidence="4 7" id="KW-0133">Cell shape</keyword>
<dbReference type="GO" id="GO:0005576">
    <property type="term" value="C:extracellular region"/>
    <property type="evidence" value="ECO:0007669"/>
    <property type="project" value="TreeGrafter"/>
</dbReference>
<feature type="active site" description="Proton donor/acceptor" evidence="7">
    <location>
        <position position="173"/>
    </location>
</feature>
<keyword evidence="8" id="KW-0732">Signal</keyword>
<dbReference type="KEGG" id="bex:A11Q_1574"/>
<keyword evidence="5 7" id="KW-0573">Peptidoglycan synthesis</keyword>
<evidence type="ECO:0000259" key="9">
    <source>
        <dbReference type="PROSITE" id="PS52029"/>
    </source>
</evidence>
<dbReference type="Gene3D" id="2.40.440.10">
    <property type="entry name" value="L,D-transpeptidase catalytic domain-like"/>
    <property type="match status" value="1"/>
</dbReference>
<reference evidence="10 11" key="1">
    <citation type="journal article" date="2013" name="ISME J.">
        <title>By their genes ye shall know them: genomic signatures of predatory bacteria.</title>
        <authorList>
            <person name="Pasternak Z."/>
            <person name="Pietrokovski S."/>
            <person name="Rotem O."/>
            <person name="Gophna U."/>
            <person name="Lurie-Weinberger M.N."/>
            <person name="Jurkevitch E."/>
        </authorList>
    </citation>
    <scope>NUCLEOTIDE SEQUENCE [LARGE SCALE GENOMIC DNA]</scope>
    <source>
        <strain evidence="10 11">JSS</strain>
    </source>
</reference>
<dbReference type="InterPro" id="IPR005490">
    <property type="entry name" value="LD_TPept_cat_dom"/>
</dbReference>
<dbReference type="Proteomes" id="UP000012040">
    <property type="component" value="Chromosome"/>
</dbReference>
<dbReference type="SUPFAM" id="SSF141523">
    <property type="entry name" value="L,D-transpeptidase catalytic domain-like"/>
    <property type="match status" value="1"/>
</dbReference>
<dbReference type="eggNOG" id="COG1376">
    <property type="taxonomic scope" value="Bacteria"/>
</dbReference>
<feature type="signal peptide" evidence="8">
    <location>
        <begin position="1"/>
        <end position="20"/>
    </location>
</feature>
<dbReference type="UniPathway" id="UPA00219"/>
<dbReference type="Pfam" id="PF03734">
    <property type="entry name" value="YkuD"/>
    <property type="match status" value="1"/>
</dbReference>
<dbReference type="EMBL" id="CP003537">
    <property type="protein sequence ID" value="AGH95790.1"/>
    <property type="molecule type" value="Genomic_DNA"/>
</dbReference>
<feature type="active site" description="Nucleophile" evidence="7">
    <location>
        <position position="191"/>
    </location>
</feature>
<keyword evidence="6 7" id="KW-0961">Cell wall biogenesis/degradation</keyword>
<dbReference type="STRING" id="1184267.A11Q_1574"/>
<evidence type="ECO:0000256" key="5">
    <source>
        <dbReference type="ARBA" id="ARBA00022984"/>
    </source>
</evidence>
<dbReference type="OrthoDB" id="463216at2"/>
<evidence type="ECO:0000256" key="8">
    <source>
        <dbReference type="SAM" id="SignalP"/>
    </source>
</evidence>
<evidence type="ECO:0000313" key="10">
    <source>
        <dbReference type="EMBL" id="AGH95790.1"/>
    </source>
</evidence>
<dbReference type="GO" id="GO:0071555">
    <property type="term" value="P:cell wall organization"/>
    <property type="evidence" value="ECO:0007669"/>
    <property type="project" value="UniProtKB-UniRule"/>
</dbReference>
<evidence type="ECO:0000256" key="6">
    <source>
        <dbReference type="ARBA" id="ARBA00023316"/>
    </source>
</evidence>
<dbReference type="HOGENOM" id="CLU_1248621_0_0_7"/>
<sequence length="221" mass="24978">MKYMLLTAACILSLGFQAHAQEVDTETNVIEELNPFDSNIENTLRELDQRYYDETGLSPFLEGGTAQLYENETVDLGLFENTILQKACYRIECPVFAHIKKNEQKLYLYVNGQLQDSWLVSTGLPGHETPNFDKNPNGRIYDKYSSSKYPGGDYMGLGNMPYAVFIQGGFAMHGTPVGNYSKLGRKASHGCVRMQSENGRIFNRLVRQYGVTNTWITITDN</sequence>
<comment type="pathway">
    <text evidence="1 7">Cell wall biogenesis; peptidoglycan biosynthesis.</text>
</comment>
<evidence type="ECO:0000256" key="4">
    <source>
        <dbReference type="ARBA" id="ARBA00022960"/>
    </source>
</evidence>
<gene>
    <name evidence="10" type="ORF">A11Q_1574</name>
</gene>
<organism evidence="10 11">
    <name type="scientific">Pseudobdellovibrio exovorus JSS</name>
    <dbReference type="NCBI Taxonomy" id="1184267"/>
    <lineage>
        <taxon>Bacteria</taxon>
        <taxon>Pseudomonadati</taxon>
        <taxon>Bdellovibrionota</taxon>
        <taxon>Bdellovibrionia</taxon>
        <taxon>Bdellovibrionales</taxon>
        <taxon>Pseudobdellovibrionaceae</taxon>
        <taxon>Pseudobdellovibrio</taxon>
    </lineage>
</organism>
<dbReference type="GO" id="GO:0008360">
    <property type="term" value="P:regulation of cell shape"/>
    <property type="evidence" value="ECO:0007669"/>
    <property type="project" value="UniProtKB-UniRule"/>
</dbReference>
<dbReference type="PANTHER" id="PTHR30582">
    <property type="entry name" value="L,D-TRANSPEPTIDASE"/>
    <property type="match status" value="1"/>
</dbReference>
<dbReference type="RefSeq" id="WP_015470280.1">
    <property type="nucleotide sequence ID" value="NC_020813.1"/>
</dbReference>
<dbReference type="InterPro" id="IPR050979">
    <property type="entry name" value="LD-transpeptidase"/>
</dbReference>
<dbReference type="InterPro" id="IPR038063">
    <property type="entry name" value="Transpep_catalytic_dom"/>
</dbReference>
<dbReference type="GO" id="GO:0016740">
    <property type="term" value="F:transferase activity"/>
    <property type="evidence" value="ECO:0007669"/>
    <property type="project" value="UniProtKB-KW"/>
</dbReference>
<evidence type="ECO:0000256" key="7">
    <source>
        <dbReference type="PROSITE-ProRule" id="PRU01373"/>
    </source>
</evidence>
<dbReference type="GO" id="GO:0018104">
    <property type="term" value="P:peptidoglycan-protein cross-linking"/>
    <property type="evidence" value="ECO:0007669"/>
    <property type="project" value="TreeGrafter"/>
</dbReference>
<feature type="domain" description="L,D-TPase catalytic" evidence="9">
    <location>
        <begin position="95"/>
        <end position="219"/>
    </location>
</feature>
<keyword evidence="3" id="KW-0808">Transferase</keyword>
<evidence type="ECO:0000256" key="3">
    <source>
        <dbReference type="ARBA" id="ARBA00022679"/>
    </source>
</evidence>
<dbReference type="AlphaFoldDB" id="M4VBC7"/>
<dbReference type="PROSITE" id="PS52029">
    <property type="entry name" value="LD_TPASE"/>
    <property type="match status" value="1"/>
</dbReference>
<evidence type="ECO:0000256" key="2">
    <source>
        <dbReference type="ARBA" id="ARBA00005992"/>
    </source>
</evidence>
<proteinExistence type="inferred from homology"/>
<feature type="chain" id="PRO_5004060562" description="L,D-TPase catalytic domain-containing protein" evidence="8">
    <location>
        <begin position="21"/>
        <end position="221"/>
    </location>
</feature>
<name>M4VBC7_9BACT</name>
<accession>M4VBC7</accession>
<dbReference type="GO" id="GO:0071972">
    <property type="term" value="F:peptidoglycan L,D-transpeptidase activity"/>
    <property type="evidence" value="ECO:0007669"/>
    <property type="project" value="TreeGrafter"/>
</dbReference>
<evidence type="ECO:0000256" key="1">
    <source>
        <dbReference type="ARBA" id="ARBA00004752"/>
    </source>
</evidence>
<dbReference type="CDD" id="cd16913">
    <property type="entry name" value="YkuD_like"/>
    <property type="match status" value="1"/>
</dbReference>
<comment type="similarity">
    <text evidence="2">Belongs to the YkuD family.</text>
</comment>
<dbReference type="PATRIC" id="fig|1184267.3.peg.1592"/>
<dbReference type="PANTHER" id="PTHR30582:SF2">
    <property type="entry name" value="L,D-TRANSPEPTIDASE YCIB-RELATED"/>
    <property type="match status" value="1"/>
</dbReference>